<reference evidence="1 2" key="1">
    <citation type="submission" date="2017-11" db="EMBL/GenBank/DDBJ databases">
        <title>The genome of Rhizophagus clarus HR1 reveals common genetic basis of auxotrophy among arbuscular mycorrhizal fungi.</title>
        <authorList>
            <person name="Kobayashi Y."/>
        </authorList>
    </citation>
    <scope>NUCLEOTIDE SEQUENCE [LARGE SCALE GENOMIC DNA]</scope>
    <source>
        <strain evidence="1 2">HR1</strain>
    </source>
</reference>
<dbReference type="AlphaFoldDB" id="A0A2Z6S3D0"/>
<dbReference type="STRING" id="94130.A0A2Z6S3D0"/>
<evidence type="ECO:0000313" key="2">
    <source>
        <dbReference type="Proteomes" id="UP000247702"/>
    </source>
</evidence>
<name>A0A2Z6S3D0_9GLOM</name>
<protein>
    <submittedName>
        <fullName evidence="1">Uncharacterized protein</fullName>
    </submittedName>
</protein>
<keyword evidence="2" id="KW-1185">Reference proteome</keyword>
<dbReference type="EMBL" id="BEXD01004329">
    <property type="protein sequence ID" value="GBC09804.1"/>
    <property type="molecule type" value="Genomic_DNA"/>
</dbReference>
<proteinExistence type="predicted"/>
<dbReference type="Proteomes" id="UP000247702">
    <property type="component" value="Unassembled WGS sequence"/>
</dbReference>
<comment type="caution">
    <text evidence="1">The sequence shown here is derived from an EMBL/GenBank/DDBJ whole genome shotgun (WGS) entry which is preliminary data.</text>
</comment>
<sequence length="145" mass="16785">MNDAFRNGQLSIFIYPQYQVGISSSTHMSDLNSLIQDNRFDGILKINSQIKPIWILLVDGEPNKNLRHIKNIFQYCGMFCNFNLDYLSIWTHAPGQSTYNPVKRSITGQNRCYQVHIRYISATRYVPDMCEICVCYLIILHISGT</sequence>
<evidence type="ECO:0000313" key="1">
    <source>
        <dbReference type="EMBL" id="GBC09804.1"/>
    </source>
</evidence>
<gene>
    <name evidence="1" type="ORF">RclHR1_09120001</name>
</gene>
<dbReference type="PANTHER" id="PTHR46954:SF1">
    <property type="entry name" value="C2H2-TYPE DOMAIN-CONTAINING PROTEIN"/>
    <property type="match status" value="1"/>
</dbReference>
<dbReference type="PANTHER" id="PTHR46954">
    <property type="entry name" value="C2H2-TYPE DOMAIN-CONTAINING PROTEIN"/>
    <property type="match status" value="1"/>
</dbReference>
<feature type="non-terminal residue" evidence="1">
    <location>
        <position position="145"/>
    </location>
</feature>
<organism evidence="1 2">
    <name type="scientific">Rhizophagus clarus</name>
    <dbReference type="NCBI Taxonomy" id="94130"/>
    <lineage>
        <taxon>Eukaryota</taxon>
        <taxon>Fungi</taxon>
        <taxon>Fungi incertae sedis</taxon>
        <taxon>Mucoromycota</taxon>
        <taxon>Glomeromycotina</taxon>
        <taxon>Glomeromycetes</taxon>
        <taxon>Glomerales</taxon>
        <taxon>Glomeraceae</taxon>
        <taxon>Rhizophagus</taxon>
    </lineage>
</organism>
<accession>A0A2Z6S3D0</accession>